<dbReference type="InterPro" id="IPR018225">
    <property type="entry name" value="Transaldolase_AS"/>
</dbReference>
<reference evidence="14" key="1">
    <citation type="submission" date="2021-05" db="EMBL/GenBank/DDBJ databases">
        <authorList>
            <person name="Pietrasiak N."/>
            <person name="Ward R."/>
            <person name="Stajich J.E."/>
            <person name="Kurbessoian T."/>
        </authorList>
    </citation>
    <scope>NUCLEOTIDE SEQUENCE</scope>
    <source>
        <strain evidence="14">GSE-TBD4-15B</strain>
    </source>
</reference>
<dbReference type="SUPFAM" id="SSF47473">
    <property type="entry name" value="EF-hand"/>
    <property type="match status" value="1"/>
</dbReference>
<dbReference type="SMART" id="SM00054">
    <property type="entry name" value="EFh"/>
    <property type="match status" value="2"/>
</dbReference>
<dbReference type="EMBL" id="JAHHHV010000074">
    <property type="protein sequence ID" value="MBW4467198.1"/>
    <property type="molecule type" value="Genomic_DNA"/>
</dbReference>
<comment type="subcellular location">
    <subcellularLocation>
        <location evidence="2 11">Cytoplasm</location>
    </subcellularLocation>
</comment>
<evidence type="ECO:0000256" key="2">
    <source>
        <dbReference type="ARBA" id="ARBA00004496"/>
    </source>
</evidence>
<dbReference type="PROSITE" id="PS01054">
    <property type="entry name" value="TRANSALDOLASE_1"/>
    <property type="match status" value="1"/>
</dbReference>
<dbReference type="InterPro" id="IPR002048">
    <property type="entry name" value="EF_hand_dom"/>
</dbReference>
<dbReference type="GO" id="GO:0004801">
    <property type="term" value="F:transaldolase activity"/>
    <property type="evidence" value="ECO:0007669"/>
    <property type="project" value="UniProtKB-UniRule"/>
</dbReference>
<evidence type="ECO:0000256" key="10">
    <source>
        <dbReference type="ARBA" id="ARBA00048810"/>
    </source>
</evidence>
<sequence>MAEKNLLEQLREMTVVVADTGDIQAIQKFTPRDATTNPSLITAAAQMPEYQEIVDETLKKAKQDAGSGASDKEIATLAFDRLAVAFGLKILEIVPKRVSTEVDARLSYDTEATIEKGRYLISEYEAAGISRERVLIKIASTWEGIKAAEVLEKEGIHCNLTLLFGIHQAIACAEAGATLISPFVGRILDWYKKDTGKDYAPTEDPGVVSVTSIYNYYKKYGHKTEVMGASFRNIGEIVELAGCDLLTISPGLLGELQATTGELVRKLDPEKAATMTIDQIAMDKATFDQMHTADRMASEKLDEGIKGFTKALETLETLLATRLAHLDESALVSPLAENVFHAYDLDGDGFITREEWMGTDAVFDALDSNKDGKITPEEMGAGLGAVPELVK</sequence>
<comment type="similarity">
    <text evidence="4 11 12">Belongs to the transaldolase family. Type 1 subfamily.</text>
</comment>
<dbReference type="FunFam" id="3.20.20.70:FF:000002">
    <property type="entry name" value="Transaldolase"/>
    <property type="match status" value="1"/>
</dbReference>
<evidence type="ECO:0000313" key="15">
    <source>
        <dbReference type="Proteomes" id="UP000707356"/>
    </source>
</evidence>
<evidence type="ECO:0000256" key="1">
    <source>
        <dbReference type="ARBA" id="ARBA00003518"/>
    </source>
</evidence>
<dbReference type="EC" id="2.2.1.2" evidence="5 11"/>
<keyword evidence="6 11" id="KW-0963">Cytoplasm</keyword>
<dbReference type="GO" id="GO:0005737">
    <property type="term" value="C:cytoplasm"/>
    <property type="evidence" value="ECO:0007669"/>
    <property type="project" value="UniProtKB-SubCell"/>
</dbReference>
<dbReference type="InterPro" id="IPR018247">
    <property type="entry name" value="EF_Hand_1_Ca_BS"/>
</dbReference>
<comment type="function">
    <text evidence="1 11 12">Transaldolase is important for the balance of metabolites in the pentose-phosphate pathway.</text>
</comment>
<dbReference type="GO" id="GO:0005975">
    <property type="term" value="P:carbohydrate metabolic process"/>
    <property type="evidence" value="ECO:0007669"/>
    <property type="project" value="InterPro"/>
</dbReference>
<dbReference type="PROSITE" id="PS50222">
    <property type="entry name" value="EF_HAND_2"/>
    <property type="match status" value="1"/>
</dbReference>
<dbReference type="InterPro" id="IPR001585">
    <property type="entry name" value="TAL/FSA"/>
</dbReference>
<evidence type="ECO:0000256" key="12">
    <source>
        <dbReference type="RuleBase" id="RU004155"/>
    </source>
</evidence>
<dbReference type="PROSITE" id="PS00018">
    <property type="entry name" value="EF_HAND_1"/>
    <property type="match status" value="1"/>
</dbReference>
<proteinExistence type="inferred from homology"/>
<organism evidence="14 15">
    <name type="scientific">Pegethrix bostrychoides GSE-TBD4-15B</name>
    <dbReference type="NCBI Taxonomy" id="2839662"/>
    <lineage>
        <taxon>Bacteria</taxon>
        <taxon>Bacillati</taxon>
        <taxon>Cyanobacteriota</taxon>
        <taxon>Cyanophyceae</taxon>
        <taxon>Oculatellales</taxon>
        <taxon>Oculatellaceae</taxon>
        <taxon>Pegethrix</taxon>
    </lineage>
</organism>
<keyword evidence="9 11" id="KW-0704">Schiff base</keyword>
<dbReference type="GO" id="GO:0006098">
    <property type="term" value="P:pentose-phosphate shunt"/>
    <property type="evidence" value="ECO:0007669"/>
    <property type="project" value="UniProtKB-UniRule"/>
</dbReference>
<gene>
    <name evidence="11" type="primary">tal</name>
    <name evidence="14" type="ORF">KME07_17365</name>
</gene>
<dbReference type="Pfam" id="PF13202">
    <property type="entry name" value="EF-hand_5"/>
    <property type="match status" value="2"/>
</dbReference>
<evidence type="ECO:0000256" key="11">
    <source>
        <dbReference type="HAMAP-Rule" id="MF_00492"/>
    </source>
</evidence>
<evidence type="ECO:0000256" key="5">
    <source>
        <dbReference type="ARBA" id="ARBA00013151"/>
    </source>
</evidence>
<dbReference type="CDD" id="cd00051">
    <property type="entry name" value="EFh"/>
    <property type="match status" value="1"/>
</dbReference>
<dbReference type="GO" id="GO:0005509">
    <property type="term" value="F:calcium ion binding"/>
    <property type="evidence" value="ECO:0007669"/>
    <property type="project" value="InterPro"/>
</dbReference>
<dbReference type="HAMAP" id="MF_00492">
    <property type="entry name" value="Transaldolase_1"/>
    <property type="match status" value="1"/>
</dbReference>
<reference evidence="14" key="2">
    <citation type="journal article" date="2022" name="Microbiol. Resour. Announc.">
        <title>Metagenome Sequencing to Explore Phylogenomics of Terrestrial Cyanobacteria.</title>
        <authorList>
            <person name="Ward R.D."/>
            <person name="Stajich J.E."/>
            <person name="Johansen J.R."/>
            <person name="Huntemann M."/>
            <person name="Clum A."/>
            <person name="Foster B."/>
            <person name="Foster B."/>
            <person name="Roux S."/>
            <person name="Palaniappan K."/>
            <person name="Varghese N."/>
            <person name="Mukherjee S."/>
            <person name="Reddy T.B.K."/>
            <person name="Daum C."/>
            <person name="Copeland A."/>
            <person name="Chen I.A."/>
            <person name="Ivanova N.N."/>
            <person name="Kyrpides N.C."/>
            <person name="Shapiro N."/>
            <person name="Eloe-Fadrosh E.A."/>
            <person name="Pietrasiak N."/>
        </authorList>
    </citation>
    <scope>NUCLEOTIDE SEQUENCE</scope>
    <source>
        <strain evidence="14">GSE-TBD4-15B</strain>
    </source>
</reference>
<dbReference type="SUPFAM" id="SSF51569">
    <property type="entry name" value="Aldolase"/>
    <property type="match status" value="1"/>
</dbReference>
<feature type="active site" description="Schiff-base intermediate with substrate" evidence="11">
    <location>
        <position position="137"/>
    </location>
</feature>
<evidence type="ECO:0000256" key="6">
    <source>
        <dbReference type="ARBA" id="ARBA00022490"/>
    </source>
</evidence>
<dbReference type="InterPro" id="IPR004730">
    <property type="entry name" value="Transaldolase_1"/>
</dbReference>
<evidence type="ECO:0000259" key="13">
    <source>
        <dbReference type="PROSITE" id="PS50222"/>
    </source>
</evidence>
<evidence type="ECO:0000256" key="3">
    <source>
        <dbReference type="ARBA" id="ARBA00004857"/>
    </source>
</evidence>
<dbReference type="NCBIfam" id="TIGR00874">
    <property type="entry name" value="talAB"/>
    <property type="match status" value="1"/>
</dbReference>
<evidence type="ECO:0000256" key="4">
    <source>
        <dbReference type="ARBA" id="ARBA00008012"/>
    </source>
</evidence>
<keyword evidence="8 11" id="KW-0570">Pentose shunt</keyword>
<dbReference type="CDD" id="cd00957">
    <property type="entry name" value="Transaldolase_TalAB"/>
    <property type="match status" value="1"/>
</dbReference>
<evidence type="ECO:0000256" key="9">
    <source>
        <dbReference type="ARBA" id="ARBA00023270"/>
    </source>
</evidence>
<keyword evidence="7 11" id="KW-0808">Transferase</keyword>
<dbReference type="PANTHER" id="PTHR10683">
    <property type="entry name" value="TRANSALDOLASE"/>
    <property type="match status" value="1"/>
</dbReference>
<dbReference type="Proteomes" id="UP000707356">
    <property type="component" value="Unassembled WGS sequence"/>
</dbReference>
<dbReference type="InterPro" id="IPR013785">
    <property type="entry name" value="Aldolase_TIM"/>
</dbReference>
<dbReference type="Pfam" id="PF00923">
    <property type="entry name" value="TAL_FSA"/>
    <property type="match status" value="1"/>
</dbReference>
<dbReference type="Gene3D" id="1.10.238.10">
    <property type="entry name" value="EF-hand"/>
    <property type="match status" value="1"/>
</dbReference>
<dbReference type="PANTHER" id="PTHR10683:SF18">
    <property type="entry name" value="TRANSALDOLASE"/>
    <property type="match status" value="1"/>
</dbReference>
<accession>A0A951PD66</accession>
<dbReference type="Gene3D" id="3.20.20.70">
    <property type="entry name" value="Aldolase class I"/>
    <property type="match status" value="1"/>
</dbReference>
<dbReference type="NCBIfam" id="NF008965">
    <property type="entry name" value="PRK12309.1"/>
    <property type="match status" value="1"/>
</dbReference>
<evidence type="ECO:0000256" key="8">
    <source>
        <dbReference type="ARBA" id="ARBA00023126"/>
    </source>
</evidence>
<dbReference type="AlphaFoldDB" id="A0A951PD66"/>
<comment type="pathway">
    <text evidence="3 11 12">Carbohydrate degradation; pentose phosphate pathway; D-glyceraldehyde 3-phosphate and beta-D-fructose 6-phosphate from D-ribose 5-phosphate and D-xylulose 5-phosphate (non-oxidative stage): step 2/3.</text>
</comment>
<comment type="caution">
    <text evidence="14">The sequence shown here is derived from an EMBL/GenBank/DDBJ whole genome shotgun (WGS) entry which is preliminary data.</text>
</comment>
<protein>
    <recommendedName>
        <fullName evidence="5 11">Transaldolase</fullName>
        <ecNumber evidence="5 11">2.2.1.2</ecNumber>
    </recommendedName>
</protein>
<name>A0A951PD66_9CYAN</name>
<feature type="domain" description="EF-hand" evidence="13">
    <location>
        <begin position="354"/>
        <end position="389"/>
    </location>
</feature>
<evidence type="ECO:0000256" key="7">
    <source>
        <dbReference type="ARBA" id="ARBA00022679"/>
    </source>
</evidence>
<dbReference type="PROSITE" id="PS00958">
    <property type="entry name" value="TRANSALDOLASE_2"/>
    <property type="match status" value="1"/>
</dbReference>
<evidence type="ECO:0000313" key="14">
    <source>
        <dbReference type="EMBL" id="MBW4467198.1"/>
    </source>
</evidence>
<dbReference type="InterPro" id="IPR011992">
    <property type="entry name" value="EF-hand-dom_pair"/>
</dbReference>
<comment type="catalytic activity">
    <reaction evidence="10 11 12">
        <text>D-sedoheptulose 7-phosphate + D-glyceraldehyde 3-phosphate = D-erythrose 4-phosphate + beta-D-fructose 6-phosphate</text>
        <dbReference type="Rhea" id="RHEA:17053"/>
        <dbReference type="ChEBI" id="CHEBI:16897"/>
        <dbReference type="ChEBI" id="CHEBI:57483"/>
        <dbReference type="ChEBI" id="CHEBI:57634"/>
        <dbReference type="ChEBI" id="CHEBI:59776"/>
        <dbReference type="EC" id="2.2.1.2"/>
    </reaction>
</comment>